<comment type="caution">
    <text evidence="3">The sequence shown here is derived from an EMBL/GenBank/DDBJ whole genome shotgun (WGS) entry which is preliminary data.</text>
</comment>
<sequence length="273" mass="29390">MGRKGARASTPTTSGAGGKRSKKTPKKAGFPVVLRFVRVRPSTTSKRLTASLETTATTVTISPTKTQMTAWTTRCRISETRRALSPVIAMLGVETLAMMVVETPVVVMTPVEALVTVETLTLAVLTVEALATVEMMMLSMSTVAMVDMLTLAMLTVAMATGEALAMVIVEMMTLVMLTVEALALMMVEMLTVEALAVMGLLTVAMATVKALAMLTGESQILLMLVALWEMLRMRMTQVASLKEYQLRLLLATITTTCGTMPVFQVRLLQGLCC</sequence>
<gene>
    <name evidence="3" type="ORF">PR003_g15600</name>
</gene>
<reference evidence="3 4" key="1">
    <citation type="submission" date="2018-08" db="EMBL/GenBank/DDBJ databases">
        <title>Genomic investigation of the strawberry pathogen Phytophthora fragariae indicates pathogenicity is determined by transcriptional variation in three key races.</title>
        <authorList>
            <person name="Adams T.M."/>
            <person name="Armitage A.D."/>
            <person name="Sobczyk M.K."/>
            <person name="Bates H.J."/>
            <person name="Dunwell J.M."/>
            <person name="Nellist C.F."/>
            <person name="Harrison R.J."/>
        </authorList>
    </citation>
    <scope>NUCLEOTIDE SEQUENCE [LARGE SCALE GENOMIC DNA]</scope>
    <source>
        <strain evidence="3 4">SCRP333</strain>
    </source>
</reference>
<feature type="transmembrane region" description="Helical" evidence="2">
    <location>
        <begin position="145"/>
        <end position="169"/>
    </location>
</feature>
<protein>
    <submittedName>
        <fullName evidence="3">Uncharacterized protein</fullName>
    </submittedName>
</protein>
<evidence type="ECO:0000313" key="4">
    <source>
        <dbReference type="Proteomes" id="UP000434957"/>
    </source>
</evidence>
<keyword evidence="2" id="KW-1133">Transmembrane helix</keyword>
<feature type="transmembrane region" description="Helical" evidence="2">
    <location>
        <begin position="83"/>
        <end position="101"/>
    </location>
</feature>
<name>A0A6A4F7E8_9STRA</name>
<feature type="transmembrane region" description="Helical" evidence="2">
    <location>
        <begin position="210"/>
        <end position="228"/>
    </location>
</feature>
<keyword evidence="2" id="KW-0812">Transmembrane</keyword>
<evidence type="ECO:0000256" key="1">
    <source>
        <dbReference type="SAM" id="MobiDB-lite"/>
    </source>
</evidence>
<keyword evidence="2" id="KW-0472">Membrane</keyword>
<organism evidence="3 4">
    <name type="scientific">Phytophthora rubi</name>
    <dbReference type="NCBI Taxonomy" id="129364"/>
    <lineage>
        <taxon>Eukaryota</taxon>
        <taxon>Sar</taxon>
        <taxon>Stramenopiles</taxon>
        <taxon>Oomycota</taxon>
        <taxon>Peronosporomycetes</taxon>
        <taxon>Peronosporales</taxon>
        <taxon>Peronosporaceae</taxon>
        <taxon>Phytophthora</taxon>
    </lineage>
</organism>
<proteinExistence type="predicted"/>
<evidence type="ECO:0000313" key="3">
    <source>
        <dbReference type="EMBL" id="KAE9329254.1"/>
    </source>
</evidence>
<feature type="region of interest" description="Disordered" evidence="1">
    <location>
        <begin position="1"/>
        <end position="26"/>
    </location>
</feature>
<dbReference type="AlphaFoldDB" id="A0A6A4F7E8"/>
<accession>A0A6A4F7E8</accession>
<keyword evidence="4" id="KW-1185">Reference proteome</keyword>
<dbReference type="EMBL" id="QXFT01001090">
    <property type="protein sequence ID" value="KAE9329254.1"/>
    <property type="molecule type" value="Genomic_DNA"/>
</dbReference>
<dbReference type="Proteomes" id="UP000434957">
    <property type="component" value="Unassembled WGS sequence"/>
</dbReference>
<evidence type="ECO:0000256" key="2">
    <source>
        <dbReference type="SAM" id="Phobius"/>
    </source>
</evidence>